<comment type="caution">
    <text evidence="2">The sequence shown here is derived from an EMBL/GenBank/DDBJ whole genome shotgun (WGS) entry which is preliminary data.</text>
</comment>
<dbReference type="Proteomes" id="UP000198211">
    <property type="component" value="Unassembled WGS sequence"/>
</dbReference>
<keyword evidence="3" id="KW-1185">Reference proteome</keyword>
<dbReference type="EMBL" id="NBNE01000259">
    <property type="protein sequence ID" value="OWZ21092.1"/>
    <property type="molecule type" value="Genomic_DNA"/>
</dbReference>
<evidence type="ECO:0000313" key="3">
    <source>
        <dbReference type="Proteomes" id="UP000198211"/>
    </source>
</evidence>
<gene>
    <name evidence="2" type="ORF">PHMEG_0004406</name>
</gene>
<dbReference type="Pfam" id="PF03184">
    <property type="entry name" value="DDE_1"/>
    <property type="match status" value="1"/>
</dbReference>
<dbReference type="GO" id="GO:0003676">
    <property type="term" value="F:nucleic acid binding"/>
    <property type="evidence" value="ECO:0007669"/>
    <property type="project" value="InterPro"/>
</dbReference>
<dbReference type="OrthoDB" id="89115at2759"/>
<protein>
    <submittedName>
        <fullName evidence="2">Pogo transposable element</fullName>
    </submittedName>
</protein>
<organism evidence="2 3">
    <name type="scientific">Phytophthora megakarya</name>
    <dbReference type="NCBI Taxonomy" id="4795"/>
    <lineage>
        <taxon>Eukaryota</taxon>
        <taxon>Sar</taxon>
        <taxon>Stramenopiles</taxon>
        <taxon>Oomycota</taxon>
        <taxon>Peronosporomycetes</taxon>
        <taxon>Peronosporales</taxon>
        <taxon>Peronosporaceae</taxon>
        <taxon>Phytophthora</taxon>
    </lineage>
</organism>
<evidence type="ECO:0000259" key="1">
    <source>
        <dbReference type="Pfam" id="PF03184"/>
    </source>
</evidence>
<dbReference type="InterPro" id="IPR004875">
    <property type="entry name" value="DDE_SF_endonuclease_dom"/>
</dbReference>
<reference evidence="3" key="1">
    <citation type="submission" date="2017-03" db="EMBL/GenBank/DDBJ databases">
        <title>Phytopthora megakarya and P. palmivora, two closely related causual agents of cacao black pod achieved similar genome size and gene model numbers by different mechanisms.</title>
        <authorList>
            <person name="Ali S."/>
            <person name="Shao J."/>
            <person name="Larry D.J."/>
            <person name="Kronmiller B."/>
            <person name="Shen D."/>
            <person name="Strem M.D."/>
            <person name="Melnick R.L."/>
            <person name="Guiltinan M.J."/>
            <person name="Tyler B.M."/>
            <person name="Meinhardt L.W."/>
            <person name="Bailey B.A."/>
        </authorList>
    </citation>
    <scope>NUCLEOTIDE SEQUENCE [LARGE SCALE GENOMIC DNA]</scope>
    <source>
        <strain evidence="3">zdho120</strain>
    </source>
</reference>
<evidence type="ECO:0000313" key="2">
    <source>
        <dbReference type="EMBL" id="OWZ21092.1"/>
    </source>
</evidence>
<accession>A0A225WTU3</accession>
<dbReference type="AlphaFoldDB" id="A0A225WTU3"/>
<sequence length="109" mass="11968">MFHTVLQADGKGLVWDGASAHISKAVKAKCSKRNVGLCVFPGGLTAYLQAGDIGIYKQFKDILGNPRPRKVEVVVQWVHQALKETDQSVVDNSIASVGFSPIPDDWFIW</sequence>
<name>A0A225WTU3_9STRA</name>
<dbReference type="InterPro" id="IPR036397">
    <property type="entry name" value="RNaseH_sf"/>
</dbReference>
<dbReference type="Gene3D" id="3.30.420.10">
    <property type="entry name" value="Ribonuclease H-like superfamily/Ribonuclease H"/>
    <property type="match status" value="1"/>
</dbReference>
<feature type="domain" description="DDE-1" evidence="1">
    <location>
        <begin position="13"/>
        <end position="61"/>
    </location>
</feature>
<proteinExistence type="predicted"/>